<dbReference type="GO" id="GO:0016020">
    <property type="term" value="C:membrane"/>
    <property type="evidence" value="ECO:0007669"/>
    <property type="project" value="TreeGrafter"/>
</dbReference>
<dbReference type="InterPro" id="IPR042099">
    <property type="entry name" value="ANL_N_sf"/>
</dbReference>
<protein>
    <recommendedName>
        <fullName evidence="5">Acyl-CoA synthetase</fullName>
    </recommendedName>
</protein>
<organism evidence="7 8">
    <name type="scientific">Umezawaea tangerina</name>
    <dbReference type="NCBI Taxonomy" id="84725"/>
    <lineage>
        <taxon>Bacteria</taxon>
        <taxon>Bacillati</taxon>
        <taxon>Actinomycetota</taxon>
        <taxon>Actinomycetes</taxon>
        <taxon>Pseudonocardiales</taxon>
        <taxon>Pseudonocardiaceae</taxon>
        <taxon>Umezawaea</taxon>
    </lineage>
</organism>
<proteinExistence type="inferred from homology"/>
<evidence type="ECO:0000256" key="2">
    <source>
        <dbReference type="ARBA" id="ARBA00022598"/>
    </source>
</evidence>
<accession>A0A2T0SK43</accession>
<dbReference type="InterPro" id="IPR020845">
    <property type="entry name" value="AMP-binding_CS"/>
</dbReference>
<dbReference type="PANTHER" id="PTHR43272">
    <property type="entry name" value="LONG-CHAIN-FATTY-ACID--COA LIGASE"/>
    <property type="match status" value="1"/>
</dbReference>
<feature type="domain" description="AMP-dependent synthetase/ligase" evidence="6">
    <location>
        <begin position="19"/>
        <end position="416"/>
    </location>
</feature>
<sequence>MSVPTVGSARVVSDLPFVAAQVHQDRVAWRYREHDAWQQKTFVEVAEAVGELAAGFAHAGVQVGDRVAVLAETRYEWSIAGLAVLAAGGIVVPIYASSSPEECAFIIDNSGAVLLVAENAAQAGKIDVAARPELREVLVIDADSAHRTTAELAEEGRANPLADELEARRAGVSPDDPSVIIYTSGTTGPPKGCVLTHRNWLTMCHFTEELSYVVADDTVYLFLPLAHVFAQIVQFSALYMGATLAFFGGDAKRIVPELAEVKPTFLPSVPRIFEKIYTIATAGIPAEQLQQAVGVGLKHRALTAAGQPVPPELEAAFAQVDAVFARVRGVFGGRLRQALSGAAPISPDVLNFFLAAGVPVLEGYGMSESTGVGTVNTLDRFRIGTVGTFGKSGLDVRIAEDGEILMSGPHLFAGYWRNPEATAEVLQDGWLHTGDLGEVDDDGFVRITGRKKDIIITAGGKNIAPANVENELRQSRWISHAVVFGDRKPYLVALITLDAEEILPWAEQQGIAGTFAELAAHPTVVDLVQGLVDEANAHFVKDSQIKKFTILDRDLSQEDGELTPTLKVKRKVIHSVHEDLYQRLYS</sequence>
<evidence type="ECO:0000256" key="5">
    <source>
        <dbReference type="ARBA" id="ARBA00032875"/>
    </source>
</evidence>
<dbReference type="PANTHER" id="PTHR43272:SF32">
    <property type="entry name" value="AMP-DEPENDENT SYNTHETASE_LIGASE DOMAIN-CONTAINING PROTEIN"/>
    <property type="match status" value="1"/>
</dbReference>
<dbReference type="CDD" id="cd05907">
    <property type="entry name" value="VL_LC_FACS_like"/>
    <property type="match status" value="1"/>
</dbReference>
<dbReference type="OrthoDB" id="9803968at2"/>
<dbReference type="EMBL" id="PVTF01000019">
    <property type="protein sequence ID" value="PRY33753.1"/>
    <property type="molecule type" value="Genomic_DNA"/>
</dbReference>
<comment type="caution">
    <text evidence="7">The sequence shown here is derived from an EMBL/GenBank/DDBJ whole genome shotgun (WGS) entry which is preliminary data.</text>
</comment>
<comment type="similarity">
    <text evidence="1">Belongs to the ATP-dependent AMP-binding enzyme family.</text>
</comment>
<dbReference type="AlphaFoldDB" id="A0A2T0SK43"/>
<dbReference type="GO" id="GO:0004467">
    <property type="term" value="F:long-chain fatty acid-CoA ligase activity"/>
    <property type="evidence" value="ECO:0007669"/>
    <property type="project" value="TreeGrafter"/>
</dbReference>
<evidence type="ECO:0000256" key="4">
    <source>
        <dbReference type="ARBA" id="ARBA00023098"/>
    </source>
</evidence>
<keyword evidence="3" id="KW-0276">Fatty acid metabolism</keyword>
<dbReference type="InterPro" id="IPR000873">
    <property type="entry name" value="AMP-dep_synth/lig_dom"/>
</dbReference>
<gene>
    <name evidence="7" type="ORF">CLV43_11960</name>
</gene>
<evidence type="ECO:0000256" key="3">
    <source>
        <dbReference type="ARBA" id="ARBA00022832"/>
    </source>
</evidence>
<dbReference type="RefSeq" id="WP_106195823.1">
    <property type="nucleotide sequence ID" value="NZ_PVTF01000019.1"/>
</dbReference>
<dbReference type="SUPFAM" id="SSF56801">
    <property type="entry name" value="Acetyl-CoA synthetase-like"/>
    <property type="match status" value="1"/>
</dbReference>
<evidence type="ECO:0000313" key="7">
    <source>
        <dbReference type="EMBL" id="PRY33753.1"/>
    </source>
</evidence>
<dbReference type="PROSITE" id="PS00455">
    <property type="entry name" value="AMP_BINDING"/>
    <property type="match status" value="1"/>
</dbReference>
<dbReference type="Gene3D" id="3.40.50.12780">
    <property type="entry name" value="N-terminal domain of ligase-like"/>
    <property type="match status" value="1"/>
</dbReference>
<dbReference type="Pfam" id="PF00501">
    <property type="entry name" value="AMP-binding"/>
    <property type="match status" value="1"/>
</dbReference>
<name>A0A2T0SK43_9PSEU</name>
<evidence type="ECO:0000259" key="6">
    <source>
        <dbReference type="Pfam" id="PF00501"/>
    </source>
</evidence>
<dbReference type="Pfam" id="PF23562">
    <property type="entry name" value="AMP-binding_C_3"/>
    <property type="match status" value="1"/>
</dbReference>
<reference evidence="7 8" key="1">
    <citation type="submission" date="2018-03" db="EMBL/GenBank/DDBJ databases">
        <title>Genomic Encyclopedia of Archaeal and Bacterial Type Strains, Phase II (KMG-II): from individual species to whole genera.</title>
        <authorList>
            <person name="Goeker M."/>
        </authorList>
    </citation>
    <scope>NUCLEOTIDE SEQUENCE [LARGE SCALE GENOMIC DNA]</scope>
    <source>
        <strain evidence="7 8">DSM 44720</strain>
    </source>
</reference>
<keyword evidence="8" id="KW-1185">Reference proteome</keyword>
<evidence type="ECO:0000313" key="8">
    <source>
        <dbReference type="Proteomes" id="UP000239494"/>
    </source>
</evidence>
<evidence type="ECO:0000256" key="1">
    <source>
        <dbReference type="ARBA" id="ARBA00006432"/>
    </source>
</evidence>
<keyword evidence="2" id="KW-0436">Ligase</keyword>
<dbReference type="Proteomes" id="UP000239494">
    <property type="component" value="Unassembled WGS sequence"/>
</dbReference>
<keyword evidence="4" id="KW-0443">Lipid metabolism</keyword>